<name>A0A8S1N6V4_9CILI</name>
<protein>
    <submittedName>
        <fullName evidence="1">Uncharacterized protein</fullName>
    </submittedName>
</protein>
<dbReference type="Proteomes" id="UP000692954">
    <property type="component" value="Unassembled WGS sequence"/>
</dbReference>
<dbReference type="AlphaFoldDB" id="A0A8S1N6V4"/>
<reference evidence="1" key="1">
    <citation type="submission" date="2021-01" db="EMBL/GenBank/DDBJ databases">
        <authorList>
            <consortium name="Genoscope - CEA"/>
            <person name="William W."/>
        </authorList>
    </citation>
    <scope>NUCLEOTIDE SEQUENCE</scope>
</reference>
<dbReference type="OrthoDB" id="284091at2759"/>
<accession>A0A8S1N6V4</accession>
<proteinExistence type="predicted"/>
<evidence type="ECO:0000313" key="1">
    <source>
        <dbReference type="EMBL" id="CAD8085791.1"/>
    </source>
</evidence>
<sequence length="76" mass="8785">MSKKMRLNQISSLTGDQLNHLLSSPSEEQPRKSLKKVTFDGYTLYLQFRAFDCPIQVQSTLQQHLFKRSNSVNTQP</sequence>
<gene>
    <name evidence="1" type="ORF">PSON_ATCC_30995.1.T0490018</name>
</gene>
<keyword evidence="2" id="KW-1185">Reference proteome</keyword>
<comment type="caution">
    <text evidence="1">The sequence shown here is derived from an EMBL/GenBank/DDBJ whole genome shotgun (WGS) entry which is preliminary data.</text>
</comment>
<organism evidence="1 2">
    <name type="scientific">Paramecium sonneborni</name>
    <dbReference type="NCBI Taxonomy" id="65129"/>
    <lineage>
        <taxon>Eukaryota</taxon>
        <taxon>Sar</taxon>
        <taxon>Alveolata</taxon>
        <taxon>Ciliophora</taxon>
        <taxon>Intramacronucleata</taxon>
        <taxon>Oligohymenophorea</taxon>
        <taxon>Peniculida</taxon>
        <taxon>Parameciidae</taxon>
        <taxon>Paramecium</taxon>
    </lineage>
</organism>
<evidence type="ECO:0000313" key="2">
    <source>
        <dbReference type="Proteomes" id="UP000692954"/>
    </source>
</evidence>
<dbReference type="EMBL" id="CAJJDN010000049">
    <property type="protein sequence ID" value="CAD8085791.1"/>
    <property type="molecule type" value="Genomic_DNA"/>
</dbReference>